<name>A0A9R1XSM8_LACSA</name>
<accession>A0A9R1XSM8</accession>
<proteinExistence type="predicted"/>
<keyword evidence="3" id="KW-1185">Reference proteome</keyword>
<comment type="caution">
    <text evidence="2">The sequence shown here is derived from an EMBL/GenBank/DDBJ whole genome shotgun (WGS) entry which is preliminary data.</text>
</comment>
<dbReference type="EMBL" id="NBSK02000002">
    <property type="protein sequence ID" value="KAJ0220204.1"/>
    <property type="molecule type" value="Genomic_DNA"/>
</dbReference>
<evidence type="ECO:0000313" key="2">
    <source>
        <dbReference type="EMBL" id="KAJ0220204.1"/>
    </source>
</evidence>
<gene>
    <name evidence="2" type="ORF">LSAT_V11C200070240</name>
</gene>
<evidence type="ECO:0000313" key="3">
    <source>
        <dbReference type="Proteomes" id="UP000235145"/>
    </source>
</evidence>
<dbReference type="Pfam" id="PF03101">
    <property type="entry name" value="FAR1"/>
    <property type="match status" value="1"/>
</dbReference>
<feature type="domain" description="FAR1" evidence="1">
    <location>
        <begin position="36"/>
        <end position="118"/>
    </location>
</feature>
<organism evidence="2 3">
    <name type="scientific">Lactuca sativa</name>
    <name type="common">Garden lettuce</name>
    <dbReference type="NCBI Taxonomy" id="4236"/>
    <lineage>
        <taxon>Eukaryota</taxon>
        <taxon>Viridiplantae</taxon>
        <taxon>Streptophyta</taxon>
        <taxon>Embryophyta</taxon>
        <taxon>Tracheophyta</taxon>
        <taxon>Spermatophyta</taxon>
        <taxon>Magnoliopsida</taxon>
        <taxon>eudicotyledons</taxon>
        <taxon>Gunneridae</taxon>
        <taxon>Pentapetalae</taxon>
        <taxon>asterids</taxon>
        <taxon>campanulids</taxon>
        <taxon>Asterales</taxon>
        <taxon>Asteraceae</taxon>
        <taxon>Cichorioideae</taxon>
        <taxon>Cichorieae</taxon>
        <taxon>Lactucinae</taxon>
        <taxon>Lactuca</taxon>
    </lineage>
</organism>
<protein>
    <recommendedName>
        <fullName evidence="1">FAR1 domain-containing protein</fullName>
    </recommendedName>
</protein>
<evidence type="ECO:0000259" key="1">
    <source>
        <dbReference type="Pfam" id="PF03101"/>
    </source>
</evidence>
<dbReference type="AlphaFoldDB" id="A0A9R1XSM8"/>
<dbReference type="Proteomes" id="UP000235145">
    <property type="component" value="Unassembled WGS sequence"/>
</dbReference>
<reference evidence="2 3" key="1">
    <citation type="journal article" date="2017" name="Nat. Commun.">
        <title>Genome assembly with in vitro proximity ligation data and whole-genome triplication in lettuce.</title>
        <authorList>
            <person name="Reyes-Chin-Wo S."/>
            <person name="Wang Z."/>
            <person name="Yang X."/>
            <person name="Kozik A."/>
            <person name="Arikit S."/>
            <person name="Song C."/>
            <person name="Xia L."/>
            <person name="Froenicke L."/>
            <person name="Lavelle D.O."/>
            <person name="Truco M.J."/>
            <person name="Xia R."/>
            <person name="Zhu S."/>
            <person name="Xu C."/>
            <person name="Xu H."/>
            <person name="Xu X."/>
            <person name="Cox K."/>
            <person name="Korf I."/>
            <person name="Meyers B.C."/>
            <person name="Michelmore R.W."/>
        </authorList>
    </citation>
    <scope>NUCLEOTIDE SEQUENCE [LARGE SCALE GENOMIC DNA]</scope>
    <source>
        <strain evidence="3">cv. Salinas</strain>
        <tissue evidence="2">Seedlings</tissue>
    </source>
</reference>
<sequence>MEDANLGEGDTILNPQDQNIPKVGMMFDSENELEDYFKKYTYQIGFGVRKVSTRTKKCIATTYYSLGCSRGGVYEPKTNKPYLKSSKTNCQTNICVIAYGDGRCTISRVFLEHNHALSPKKSSFHRSHKKMDSYAKRRLELNNYAGIPLNKSFHSLVVEEKGYGNLSFGETDCRSYIAKIRQLRLGQGDVEAIRNYFARI</sequence>
<dbReference type="InterPro" id="IPR004330">
    <property type="entry name" value="FAR1_DNA_bnd_dom"/>
</dbReference>
<dbReference type="PANTHER" id="PTHR47718">
    <property type="entry name" value="OS01G0519700 PROTEIN"/>
    <property type="match status" value="1"/>
</dbReference>
<dbReference type="PANTHER" id="PTHR47718:SF13">
    <property type="entry name" value="OS09G0290500 PROTEIN"/>
    <property type="match status" value="1"/>
</dbReference>